<reference evidence="2" key="1">
    <citation type="submission" date="2021-03" db="EMBL/GenBank/DDBJ databases">
        <authorList>
            <person name="Tagirdzhanova G."/>
        </authorList>
    </citation>
    <scope>NUCLEOTIDE SEQUENCE</scope>
</reference>
<evidence type="ECO:0000313" key="3">
    <source>
        <dbReference type="Proteomes" id="UP000664169"/>
    </source>
</evidence>
<dbReference type="OrthoDB" id="201504at2759"/>
<dbReference type="Proteomes" id="UP000664169">
    <property type="component" value="Unassembled WGS sequence"/>
</dbReference>
<dbReference type="PANTHER" id="PTHR32251:SF17">
    <property type="entry name" value="STEROID 5-ALPHA REDUCTASE C-TERMINAL DOMAIN-CONTAINING PROTEIN"/>
    <property type="match status" value="1"/>
</dbReference>
<dbReference type="PROSITE" id="PS50244">
    <property type="entry name" value="S5A_REDUCTASE"/>
    <property type="match status" value="1"/>
</dbReference>
<evidence type="ECO:0008006" key="4">
    <source>
        <dbReference type="Google" id="ProtNLM"/>
    </source>
</evidence>
<feature type="transmembrane region" description="Helical" evidence="1">
    <location>
        <begin position="147"/>
        <end position="167"/>
    </location>
</feature>
<comment type="caution">
    <text evidence="2">The sequence shown here is derived from an EMBL/GenBank/DDBJ whole genome shotgun (WGS) entry which is preliminary data.</text>
</comment>
<keyword evidence="1" id="KW-1133">Transmembrane helix</keyword>
<feature type="transmembrane region" description="Helical" evidence="1">
    <location>
        <begin position="187"/>
        <end position="203"/>
    </location>
</feature>
<keyword evidence="1" id="KW-0812">Transmembrane</keyword>
<dbReference type="PANTHER" id="PTHR32251">
    <property type="entry name" value="3-OXO-5-ALPHA-STEROID 4-DEHYDROGENASE"/>
    <property type="match status" value="1"/>
</dbReference>
<feature type="transmembrane region" description="Helical" evidence="1">
    <location>
        <begin position="241"/>
        <end position="260"/>
    </location>
</feature>
<keyword evidence="1" id="KW-0472">Membrane</keyword>
<protein>
    <recommendedName>
        <fullName evidence="4">Steroid 5-alpha reductase C-terminal domain-containing protein</fullName>
    </recommendedName>
</protein>
<feature type="transmembrane region" description="Helical" evidence="1">
    <location>
        <begin position="266"/>
        <end position="293"/>
    </location>
</feature>
<feature type="transmembrane region" description="Helical" evidence="1">
    <location>
        <begin position="106"/>
        <end position="126"/>
    </location>
</feature>
<organism evidence="2 3">
    <name type="scientific">Gomphillus americanus</name>
    <dbReference type="NCBI Taxonomy" id="1940652"/>
    <lineage>
        <taxon>Eukaryota</taxon>
        <taxon>Fungi</taxon>
        <taxon>Dikarya</taxon>
        <taxon>Ascomycota</taxon>
        <taxon>Pezizomycotina</taxon>
        <taxon>Lecanoromycetes</taxon>
        <taxon>OSLEUM clade</taxon>
        <taxon>Ostropomycetidae</taxon>
        <taxon>Ostropales</taxon>
        <taxon>Graphidaceae</taxon>
        <taxon>Gomphilloideae</taxon>
        <taxon>Gomphillus</taxon>
    </lineage>
</organism>
<keyword evidence="3" id="KW-1185">Reference proteome</keyword>
<evidence type="ECO:0000256" key="1">
    <source>
        <dbReference type="SAM" id="Phobius"/>
    </source>
</evidence>
<name>A0A8H3ITC8_9LECA</name>
<feature type="transmembrane region" description="Helical" evidence="1">
    <location>
        <begin position="43"/>
        <end position="62"/>
    </location>
</feature>
<gene>
    <name evidence="2" type="ORF">GOMPHAMPRED_003941</name>
</gene>
<proteinExistence type="predicted"/>
<dbReference type="Gene3D" id="1.20.120.1630">
    <property type="match status" value="1"/>
</dbReference>
<dbReference type="AlphaFoldDB" id="A0A8H3ITC8"/>
<accession>A0A8H3ITC8</accession>
<dbReference type="EMBL" id="CAJPDQ010000023">
    <property type="protein sequence ID" value="CAF9925599.1"/>
    <property type="molecule type" value="Genomic_DNA"/>
</dbReference>
<dbReference type="InterPro" id="IPR010721">
    <property type="entry name" value="UstE-like"/>
</dbReference>
<dbReference type="Pfam" id="PF06966">
    <property type="entry name" value="DUF1295"/>
    <property type="match status" value="2"/>
</dbReference>
<feature type="transmembrane region" description="Helical" evidence="1">
    <location>
        <begin position="12"/>
        <end position="31"/>
    </location>
</feature>
<evidence type="ECO:0000313" key="2">
    <source>
        <dbReference type="EMBL" id="CAF9925599.1"/>
    </source>
</evidence>
<dbReference type="GO" id="GO:0016020">
    <property type="term" value="C:membrane"/>
    <property type="evidence" value="ECO:0007669"/>
    <property type="project" value="TreeGrafter"/>
</dbReference>
<sequence length="330" mass="35360">MPLSTLLASKSPFLRTLVPSIGLAYGLQALVAIPSIATQSEKFYDLSGSLTYISVTALSLYLPTLRARAAAAASSSVATKPAWPSVLQALSQGVSGSGAGVVNWRMFALTAAVTIWAGRLGTYLFSRISEEKNDSRFDEIRGKPLRFAVAFFAQATWVTLCSLPILLLNSLPAATAVATKSILPTDALGLGLFLFGLSFEVLADREKSAWSKAKREKKHSEEFITTGLWGKSRHPNYFGEMTAWTGIAITAAGVLCGNAGQAGMGLAAYGILGRLAAAGMCAVSPGFVSFLLLKVSGVPMSEKKYDKRFKDSKKYWEWKNNTPMIIPKLS</sequence>